<keyword evidence="3" id="KW-1185">Reference proteome</keyword>
<sequence>MKIFLKIGLAICLTQLIGCTSSKAILYSGNKTKSEIVTVYVPQQFIHVVNGNKLAGTFNYQDGHFVELIYLDSGHASLQGTMSTNFQDFGSKYKYTEWSFKVGVDFKAGHTYMLYWEEYNEKPVISGRDLGELGDSFSPIINEFGFVEGGRQSLIERQKAYYESLINKGSSIKIINEEYLETHNKKS</sequence>
<evidence type="ECO:0008006" key="4">
    <source>
        <dbReference type="Google" id="ProtNLM"/>
    </source>
</evidence>
<accession>A0A972JKI6</accession>
<protein>
    <recommendedName>
        <fullName evidence="4">Lipoprotein</fullName>
    </recommendedName>
</protein>
<comment type="caution">
    <text evidence="2">The sequence shown here is derived from an EMBL/GenBank/DDBJ whole genome shotgun (WGS) entry which is preliminary data.</text>
</comment>
<feature type="signal peptide" evidence="1">
    <location>
        <begin position="1"/>
        <end position="24"/>
    </location>
</feature>
<evidence type="ECO:0000313" key="2">
    <source>
        <dbReference type="EMBL" id="NMH66230.1"/>
    </source>
</evidence>
<organism evidence="2 3">
    <name type="scientific">Shewanella salipaludis</name>
    <dbReference type="NCBI Taxonomy" id="2723052"/>
    <lineage>
        <taxon>Bacteria</taxon>
        <taxon>Pseudomonadati</taxon>
        <taxon>Pseudomonadota</taxon>
        <taxon>Gammaproteobacteria</taxon>
        <taxon>Alteromonadales</taxon>
        <taxon>Shewanellaceae</taxon>
        <taxon>Shewanella</taxon>
    </lineage>
</organism>
<reference evidence="2" key="1">
    <citation type="submission" date="2020-04" db="EMBL/GenBank/DDBJ databases">
        <title>Description of Shewanella salipaludis sp. nov., isolated from a salt marsh.</title>
        <authorList>
            <person name="Park S."/>
            <person name="Yoon J.-H."/>
        </authorList>
    </citation>
    <scope>NUCLEOTIDE SEQUENCE</scope>
    <source>
        <strain evidence="2">SHSM-M6</strain>
    </source>
</reference>
<evidence type="ECO:0000256" key="1">
    <source>
        <dbReference type="SAM" id="SignalP"/>
    </source>
</evidence>
<evidence type="ECO:0000313" key="3">
    <source>
        <dbReference type="Proteomes" id="UP000737113"/>
    </source>
</evidence>
<dbReference type="RefSeq" id="WP_169564950.1">
    <property type="nucleotide sequence ID" value="NZ_JAAXYH010000010.1"/>
</dbReference>
<name>A0A972JKI6_9GAMM</name>
<gene>
    <name evidence="2" type="ORF">HC757_13780</name>
</gene>
<keyword evidence="1" id="KW-0732">Signal</keyword>
<dbReference type="Proteomes" id="UP000737113">
    <property type="component" value="Unassembled WGS sequence"/>
</dbReference>
<dbReference type="EMBL" id="JAAXYH010000010">
    <property type="protein sequence ID" value="NMH66230.1"/>
    <property type="molecule type" value="Genomic_DNA"/>
</dbReference>
<feature type="chain" id="PRO_5037799806" description="Lipoprotein" evidence="1">
    <location>
        <begin position="25"/>
        <end position="187"/>
    </location>
</feature>
<proteinExistence type="predicted"/>
<dbReference type="AlphaFoldDB" id="A0A972JKI6"/>